<gene>
    <name evidence="2" type="ORF">BCT54_19570</name>
</gene>
<dbReference type="Gene3D" id="1.10.340.50">
    <property type="match status" value="1"/>
</dbReference>
<dbReference type="Proteomes" id="UP000235533">
    <property type="component" value="Unassembled WGS sequence"/>
</dbReference>
<organism evidence="2 3">
    <name type="scientific">Vibrio splendidus</name>
    <dbReference type="NCBI Taxonomy" id="29497"/>
    <lineage>
        <taxon>Bacteria</taxon>
        <taxon>Pseudomonadati</taxon>
        <taxon>Pseudomonadota</taxon>
        <taxon>Gammaproteobacteria</taxon>
        <taxon>Vibrionales</taxon>
        <taxon>Vibrionaceae</taxon>
        <taxon>Vibrio</taxon>
    </lineage>
</organism>
<reference evidence="3" key="1">
    <citation type="submission" date="2016-07" db="EMBL/GenBank/DDBJ databases">
        <title>Nontailed viruses are major unrecognized killers of bacteria in the ocean.</title>
        <authorList>
            <person name="Kauffman K."/>
            <person name="Hussain F."/>
            <person name="Yang J."/>
            <person name="Arevalo P."/>
            <person name="Brown J."/>
            <person name="Cutler M."/>
            <person name="Kelly L."/>
            <person name="Polz M.F."/>
        </authorList>
    </citation>
    <scope>NUCLEOTIDE SEQUENCE [LARGE SCALE GENOMIC DNA]</scope>
    <source>
        <strain evidence="3">10N.261.48.B5</strain>
    </source>
</reference>
<feature type="domain" description="Primase C-terminal 1" evidence="1">
    <location>
        <begin position="232"/>
        <end position="305"/>
    </location>
</feature>
<evidence type="ECO:0000313" key="3">
    <source>
        <dbReference type="Proteomes" id="UP000235533"/>
    </source>
</evidence>
<name>A0A2N7JTW4_VIBSP</name>
<accession>A0A2N7JTW4</accession>
<dbReference type="Pfam" id="PF08708">
    <property type="entry name" value="PriCT_1"/>
    <property type="match status" value="1"/>
</dbReference>
<protein>
    <recommendedName>
        <fullName evidence="1">Primase C-terminal 1 domain-containing protein</fullName>
    </recommendedName>
</protein>
<evidence type="ECO:0000259" key="1">
    <source>
        <dbReference type="Pfam" id="PF08708"/>
    </source>
</evidence>
<evidence type="ECO:0000313" key="2">
    <source>
        <dbReference type="EMBL" id="PMM62062.1"/>
    </source>
</evidence>
<comment type="caution">
    <text evidence="2">The sequence shown here is derived from an EMBL/GenBank/DDBJ whole genome shotgun (WGS) entry which is preliminary data.</text>
</comment>
<dbReference type="EMBL" id="MCZF01000044">
    <property type="protein sequence ID" value="PMM62062.1"/>
    <property type="molecule type" value="Genomic_DNA"/>
</dbReference>
<dbReference type="InterPro" id="IPR014820">
    <property type="entry name" value="PriCT_1"/>
</dbReference>
<dbReference type="InterPro" id="IPR004322">
    <property type="entry name" value="Plasmid_replicase_bac"/>
</dbReference>
<dbReference type="AlphaFoldDB" id="A0A2N7JTW4"/>
<sequence>MQPYIGQFNKAPCLITSPPERLVFDENQPIAPSNTYIREEAVYRLKDELHDNYEVNKPLTGLQRLLDEAPYLARCSYDKTATKVRPREFAIRYPYITVNSKVMTSWLVFDIDHEDLEYPDPYIWEKVGLPAPSLIVRDRHTNKCHLFYAIVPVCTSDNAHLKPIQYMKAIYQAMAKKLKADECYSGPVSKTPFHPWWSTTELHREVYSLGELADYVVLESNTPWGVKEANENSHSRHCLLFDKLRFFAYSIVKKEREEGSFDSFQRRLTELAHRSNHFTHVGFDSNLPSSSLRSTVKSVADWTWANYYGRSDCHRHVMQLDDRLPLEEKQALAAKRTHQQRSEKTVKQITIAYHRLVQAKMSITQVAIAAAARVSRQTVAKYQTLLAELSESVISIIPLESLFRQKQDVNYAVHQITALYGGVSLEGSIDNEDLPFTGVVINYQGFKP</sequence>
<dbReference type="Pfam" id="PF03090">
    <property type="entry name" value="Replicase"/>
    <property type="match status" value="1"/>
</dbReference>
<proteinExistence type="predicted"/>